<name>D8KBV8_NITWC</name>
<keyword evidence="4" id="KW-1185">Reference proteome</keyword>
<dbReference type="HOGENOM" id="CLU_108835_3_1_6"/>
<gene>
    <name evidence="3" type="ordered locus">Nwat_0765</name>
</gene>
<protein>
    <recommendedName>
        <fullName evidence="2">DUF4124 domain-containing protein</fullName>
    </recommendedName>
</protein>
<feature type="domain" description="DUF4124" evidence="2">
    <location>
        <begin position="18"/>
        <end position="68"/>
    </location>
</feature>
<dbReference type="Pfam" id="PF13511">
    <property type="entry name" value="DUF4124"/>
    <property type="match status" value="1"/>
</dbReference>
<reference evidence="3 4" key="1">
    <citation type="submission" date="2010-06" db="EMBL/GenBank/DDBJ databases">
        <title>Complete sequence of chromosome of Nitrosococcus watsoni C-113.</title>
        <authorList>
            <consortium name="US DOE Joint Genome Institute"/>
            <person name="Lucas S."/>
            <person name="Copeland A."/>
            <person name="Lapidus A."/>
            <person name="Cheng J.-F."/>
            <person name="Bruce D."/>
            <person name="Goodwin L."/>
            <person name="Pitluck S."/>
            <person name="Malfatti S.A."/>
            <person name="Chain P.S.G."/>
            <person name="Land M."/>
            <person name="Hauser L."/>
            <person name="Kyrpides N."/>
            <person name="Ivanova N."/>
            <person name="Cambell M.A."/>
            <person name="Heidelberg J.F."/>
            <person name="Klotz M.G."/>
            <person name="Woyke T."/>
        </authorList>
    </citation>
    <scope>NUCLEOTIDE SEQUENCE [LARGE SCALE GENOMIC DNA]</scope>
    <source>
        <strain evidence="3 4">C-113</strain>
    </source>
</reference>
<proteinExistence type="predicted"/>
<dbReference type="STRING" id="105559.Nwat_0765"/>
<dbReference type="KEGG" id="nwa:Nwat_0765"/>
<accession>D8KBV8</accession>
<organism evidence="3 4">
    <name type="scientific">Nitrosococcus watsoni (strain C-113)</name>
    <dbReference type="NCBI Taxonomy" id="105559"/>
    <lineage>
        <taxon>Bacteria</taxon>
        <taxon>Pseudomonadati</taxon>
        <taxon>Pseudomonadota</taxon>
        <taxon>Gammaproteobacteria</taxon>
        <taxon>Chromatiales</taxon>
        <taxon>Chromatiaceae</taxon>
        <taxon>Nitrosococcus</taxon>
    </lineage>
</organism>
<dbReference type="OrthoDB" id="7068596at2"/>
<evidence type="ECO:0000313" key="3">
    <source>
        <dbReference type="EMBL" id="ADJ27719.1"/>
    </source>
</evidence>
<feature type="compositionally biased region" description="Basic and acidic residues" evidence="1">
    <location>
        <begin position="74"/>
        <end position="110"/>
    </location>
</feature>
<dbReference type="eggNOG" id="ENOG5030SUE">
    <property type="taxonomic scope" value="Bacteria"/>
</dbReference>
<dbReference type="Proteomes" id="UP000000393">
    <property type="component" value="Chromosome"/>
</dbReference>
<evidence type="ECO:0000256" key="1">
    <source>
        <dbReference type="SAM" id="MobiDB-lite"/>
    </source>
</evidence>
<evidence type="ECO:0000259" key="2">
    <source>
        <dbReference type="Pfam" id="PF13511"/>
    </source>
</evidence>
<dbReference type="EMBL" id="CP002086">
    <property type="protein sequence ID" value="ADJ27719.1"/>
    <property type="molecule type" value="Genomic_DNA"/>
</dbReference>
<sequence>MAPKMPIFLLLTFIAMLFMSLAVPIAADSAYKWVDEKGVTHYSQRPPPDRETKKMASPPAPDKLKMPAESLNMRLERLEQEQAARERAAKQQAQEEKQQAARKHNCEAARKNLTLYKGNPRLRIGDSSGNYTRLNEKERHAHITEAKQQIEENCD</sequence>
<dbReference type="InterPro" id="IPR025392">
    <property type="entry name" value="DUF4124"/>
</dbReference>
<dbReference type="AlphaFoldDB" id="D8KBV8"/>
<evidence type="ECO:0000313" key="4">
    <source>
        <dbReference type="Proteomes" id="UP000000393"/>
    </source>
</evidence>
<feature type="region of interest" description="Disordered" evidence="1">
    <location>
        <begin position="41"/>
        <end position="112"/>
    </location>
</feature>